<name>A0A2P2N0V8_RHIMU</name>
<accession>A0A2P2N0V8</accession>
<organism evidence="1">
    <name type="scientific">Rhizophora mucronata</name>
    <name type="common">Asiatic mangrove</name>
    <dbReference type="NCBI Taxonomy" id="61149"/>
    <lineage>
        <taxon>Eukaryota</taxon>
        <taxon>Viridiplantae</taxon>
        <taxon>Streptophyta</taxon>
        <taxon>Embryophyta</taxon>
        <taxon>Tracheophyta</taxon>
        <taxon>Spermatophyta</taxon>
        <taxon>Magnoliopsida</taxon>
        <taxon>eudicotyledons</taxon>
        <taxon>Gunneridae</taxon>
        <taxon>Pentapetalae</taxon>
        <taxon>rosids</taxon>
        <taxon>fabids</taxon>
        <taxon>Malpighiales</taxon>
        <taxon>Rhizophoraceae</taxon>
        <taxon>Rhizophora</taxon>
    </lineage>
</organism>
<dbReference type="EMBL" id="GGEC01055633">
    <property type="protein sequence ID" value="MBX36117.1"/>
    <property type="molecule type" value="Transcribed_RNA"/>
</dbReference>
<dbReference type="AlphaFoldDB" id="A0A2P2N0V8"/>
<sequence>MGKQKAREKQNVTKVGSLEPSHMRHLQLFEQQMQAKREAREHVTWSTLFSVRNAC</sequence>
<reference evidence="1" key="1">
    <citation type="submission" date="2018-02" db="EMBL/GenBank/DDBJ databases">
        <title>Rhizophora mucronata_Transcriptome.</title>
        <authorList>
            <person name="Meera S.P."/>
            <person name="Sreeshan A."/>
            <person name="Augustine A."/>
        </authorList>
    </citation>
    <scope>NUCLEOTIDE SEQUENCE</scope>
    <source>
        <tissue evidence="1">Leaf</tissue>
    </source>
</reference>
<proteinExistence type="predicted"/>
<protein>
    <submittedName>
        <fullName evidence="1">3-oxoacyl-acyl-carrier-protein synthase III</fullName>
    </submittedName>
</protein>
<evidence type="ECO:0000313" key="1">
    <source>
        <dbReference type="EMBL" id="MBX36117.1"/>
    </source>
</evidence>